<name>A0AAD4MUQ1_9BILA</name>
<comment type="caution">
    <text evidence="5">The sequence shown here is derived from an EMBL/GenBank/DDBJ whole genome shotgun (WGS) entry which is preliminary data.</text>
</comment>
<dbReference type="InterPro" id="IPR020846">
    <property type="entry name" value="MFS_dom"/>
</dbReference>
<protein>
    <submittedName>
        <fullName evidence="5">Major facilitator superfamily domain-containing protein</fullName>
    </submittedName>
</protein>
<feature type="transmembrane region" description="Helical" evidence="3">
    <location>
        <begin position="184"/>
        <end position="203"/>
    </location>
</feature>
<proteinExistence type="predicted"/>
<dbReference type="InterPro" id="IPR036259">
    <property type="entry name" value="MFS_trans_sf"/>
</dbReference>
<dbReference type="Gene3D" id="1.20.1250.20">
    <property type="entry name" value="MFS general substrate transporter like domains"/>
    <property type="match status" value="2"/>
</dbReference>
<feature type="region of interest" description="Disordered" evidence="2">
    <location>
        <begin position="1"/>
        <end position="24"/>
    </location>
</feature>
<feature type="transmembrane region" description="Helical" evidence="3">
    <location>
        <begin position="374"/>
        <end position="395"/>
    </location>
</feature>
<dbReference type="Pfam" id="PF07690">
    <property type="entry name" value="MFS_1"/>
    <property type="match status" value="1"/>
</dbReference>
<dbReference type="PROSITE" id="PS50850">
    <property type="entry name" value="MFS"/>
    <property type="match status" value="1"/>
</dbReference>
<organism evidence="5 6">
    <name type="scientific">Ditylenchus destructor</name>
    <dbReference type="NCBI Taxonomy" id="166010"/>
    <lineage>
        <taxon>Eukaryota</taxon>
        <taxon>Metazoa</taxon>
        <taxon>Ecdysozoa</taxon>
        <taxon>Nematoda</taxon>
        <taxon>Chromadorea</taxon>
        <taxon>Rhabditida</taxon>
        <taxon>Tylenchina</taxon>
        <taxon>Tylenchomorpha</taxon>
        <taxon>Sphaerularioidea</taxon>
        <taxon>Anguinidae</taxon>
        <taxon>Anguininae</taxon>
        <taxon>Ditylenchus</taxon>
    </lineage>
</organism>
<feature type="transmembrane region" description="Helical" evidence="3">
    <location>
        <begin position="440"/>
        <end position="458"/>
    </location>
</feature>
<keyword evidence="3" id="KW-1133">Transmembrane helix</keyword>
<evidence type="ECO:0000313" key="5">
    <source>
        <dbReference type="EMBL" id="KAI1704539.1"/>
    </source>
</evidence>
<comment type="subcellular location">
    <subcellularLocation>
        <location evidence="1">Membrane</location>
        <topology evidence="1">Multi-pass membrane protein</topology>
    </subcellularLocation>
</comment>
<dbReference type="GO" id="GO:0022857">
    <property type="term" value="F:transmembrane transporter activity"/>
    <property type="evidence" value="ECO:0007669"/>
    <property type="project" value="InterPro"/>
</dbReference>
<keyword evidence="3" id="KW-0472">Membrane</keyword>
<feature type="transmembrane region" description="Helical" evidence="3">
    <location>
        <begin position="42"/>
        <end position="72"/>
    </location>
</feature>
<reference evidence="5" key="1">
    <citation type="submission" date="2022-01" db="EMBL/GenBank/DDBJ databases">
        <title>Genome Sequence Resource for Two Populations of Ditylenchus destructor, the Migratory Endoparasitic Phytonematode.</title>
        <authorList>
            <person name="Zhang H."/>
            <person name="Lin R."/>
            <person name="Xie B."/>
        </authorList>
    </citation>
    <scope>NUCLEOTIDE SEQUENCE</scope>
    <source>
        <strain evidence="5">BazhouSP</strain>
    </source>
</reference>
<evidence type="ECO:0000256" key="1">
    <source>
        <dbReference type="ARBA" id="ARBA00004141"/>
    </source>
</evidence>
<dbReference type="SUPFAM" id="SSF103473">
    <property type="entry name" value="MFS general substrate transporter"/>
    <property type="match status" value="1"/>
</dbReference>
<accession>A0AAD4MUQ1</accession>
<sequence>MENGKKSQLESLCPKKERSGNGKGLASEIPSHNFYFGHSTRYLVLCLSILCLSLIMSNSLAFNFTIICMTAAESNGTANSTVEFGSYGYSQAERNSLFSAIAVGTILGTIPITYLTSRFGVRKIFTIYGLISAFSTIFTPICAYLGFMPFFAMRVLQGVALSTCWPAIGSIIAEWSTIRHSGVYIALLSCHLQMGPIFTMPVSGELCESEYGWPAVYYLQGFLTLFAVIGFYLFFRDSPKYHRNVSDKELTTIQCGKHLGSAKPKVPFIAMIKDITVWGIIASNIGGTLGLQIFMQYGPIYLNKALKFNIKGTGFAAALPYLLSAVTKFIAGPCSDHIICLSGKVRVIMFASLSQFLMASCFVALAFLPTTYPTLIQACFTGATVFSGLNCVGVGKSTQLVSRQFSYVLMSVNSFTTSIIVLLIPYGVSLLAPNNTTDEWGRIFLIISTIVVVTAIMFDFTAQVDPRPWTYSVVDSGNNGKLTVECDAADKNVFSNIEAVEISQEEAPNSMDDTRVRFKI</sequence>
<dbReference type="AlphaFoldDB" id="A0AAD4MUQ1"/>
<dbReference type="PANTHER" id="PTHR45757:SF11">
    <property type="entry name" value="MAJOR FACILITATOR SUPERFAMILY (MFS) PROFILE DOMAIN-CONTAINING PROTEIN"/>
    <property type="match status" value="1"/>
</dbReference>
<keyword evidence="3" id="KW-0812">Transmembrane</keyword>
<evidence type="ECO:0000259" key="4">
    <source>
        <dbReference type="PROSITE" id="PS50850"/>
    </source>
</evidence>
<evidence type="ECO:0000256" key="2">
    <source>
        <dbReference type="SAM" id="MobiDB-lite"/>
    </source>
</evidence>
<evidence type="ECO:0000313" key="6">
    <source>
        <dbReference type="Proteomes" id="UP001201812"/>
    </source>
</evidence>
<gene>
    <name evidence="5" type="ORF">DdX_14173</name>
</gene>
<feature type="transmembrane region" description="Helical" evidence="3">
    <location>
        <begin position="347"/>
        <end position="368"/>
    </location>
</feature>
<feature type="transmembrane region" description="Helical" evidence="3">
    <location>
        <begin position="275"/>
        <end position="295"/>
    </location>
</feature>
<feature type="transmembrane region" description="Helical" evidence="3">
    <location>
        <begin position="315"/>
        <end position="335"/>
    </location>
</feature>
<dbReference type="GO" id="GO:0016020">
    <property type="term" value="C:membrane"/>
    <property type="evidence" value="ECO:0007669"/>
    <property type="project" value="UniProtKB-SubCell"/>
</dbReference>
<feature type="transmembrane region" description="Helical" evidence="3">
    <location>
        <begin position="407"/>
        <end position="428"/>
    </location>
</feature>
<feature type="compositionally biased region" description="Basic and acidic residues" evidence="2">
    <location>
        <begin position="1"/>
        <end position="20"/>
    </location>
</feature>
<keyword evidence="6" id="KW-1185">Reference proteome</keyword>
<feature type="transmembrane region" description="Helical" evidence="3">
    <location>
        <begin position="215"/>
        <end position="235"/>
    </location>
</feature>
<dbReference type="Proteomes" id="UP001201812">
    <property type="component" value="Unassembled WGS sequence"/>
</dbReference>
<feature type="domain" description="Major facilitator superfamily (MFS) profile" evidence="4">
    <location>
        <begin position="49"/>
        <end position="466"/>
    </location>
</feature>
<feature type="transmembrane region" description="Helical" evidence="3">
    <location>
        <begin position="127"/>
        <end position="147"/>
    </location>
</feature>
<feature type="transmembrane region" description="Helical" evidence="3">
    <location>
        <begin position="97"/>
        <end position="115"/>
    </location>
</feature>
<dbReference type="InterPro" id="IPR011701">
    <property type="entry name" value="MFS"/>
</dbReference>
<dbReference type="PANTHER" id="PTHR45757">
    <property type="entry name" value="PROTEIN CBG23364-RELATED"/>
    <property type="match status" value="1"/>
</dbReference>
<evidence type="ECO:0000256" key="3">
    <source>
        <dbReference type="SAM" id="Phobius"/>
    </source>
</evidence>
<dbReference type="EMBL" id="JAKKPZ010000066">
    <property type="protein sequence ID" value="KAI1704539.1"/>
    <property type="molecule type" value="Genomic_DNA"/>
</dbReference>